<dbReference type="InterPro" id="IPR011659">
    <property type="entry name" value="WD40"/>
</dbReference>
<dbReference type="InterPro" id="IPR029058">
    <property type="entry name" value="AB_hydrolase_fold"/>
</dbReference>
<dbReference type="Pfam" id="PF00326">
    <property type="entry name" value="Peptidase_S9"/>
    <property type="match status" value="1"/>
</dbReference>
<feature type="domain" description="Peptidase S9 prolyl oligopeptidase catalytic" evidence="4">
    <location>
        <begin position="445"/>
        <end position="655"/>
    </location>
</feature>
<organism evidence="5 6">
    <name type="scientific">Candidatus Nephthysia bennettiae</name>
    <dbReference type="NCBI Taxonomy" id="3127016"/>
    <lineage>
        <taxon>Bacteria</taxon>
        <taxon>Bacillati</taxon>
        <taxon>Candidatus Dormiibacterota</taxon>
        <taxon>Candidatus Dormibacteria</taxon>
        <taxon>Candidatus Dormibacterales</taxon>
        <taxon>Candidatus Dormibacteraceae</taxon>
        <taxon>Candidatus Nephthysia</taxon>
    </lineage>
</organism>
<name>A0A934NFF4_9BACT</name>
<dbReference type="Gene3D" id="2.120.10.30">
    <property type="entry name" value="TolB, C-terminal domain"/>
    <property type="match status" value="2"/>
</dbReference>
<dbReference type="AlphaFoldDB" id="A0A934NFF4"/>
<sequence length="670" mass="74054">MPPLTAEDLALFRWVDHVRLSPAGDQVAYQVSWADVDARQNRSRLVVQSLSAGAEPQELPSMGSRDHSPEWSPDGARLAFLSRQGPRDQLFVIDAEGAGAQDLTSIPDGVLAARWSPDGRQLAFLALVLSDPDGIVDDPRPPGDEERVRRPPVARVVRRLDYKRDGVGYLDGRRAHLFVVSPSGGNPRQLTSGAWDVEDFDWDSDGRRLAVIGDADPDADLRRDRKLYSVDLSGNLEQIAGGRRMLNPTWSPAGDLIAFVAPLSQDGGRHDRVWVVPAQGGEPTCLTATFDRGVGDSVLTDMRAGHANRLCWSEAGDRVLFQASGPGVVDICSVDLDGSVRTELAVGERVAYDFDLGKGRLVACLADPCSPGDVFLAHDGHESRLTDSNPWLGQRQLGRPRLLQFTAPDGLPLEGWLLEPPGLEAAQKRALVMQVHGGPHSQYGWSFLHEFQVLAGMGFCVFYLNPRGSDGYGEEFKRAVVMDWGGRDYEDLMSALDQLIERESFVDQSRMGVGGGSYGGYMTNWIIGHTDRFSAAVAMRSLSNLVSEYAQHDIVLWGQLEMGPPPWSDPEELWRRSPIRYVDRMRTPLLLTHGEMDLRCAVSQAEELFGALRLLGREVELVRFPGESHDLSRSGRPDRRLERLNRLTHWFASHLLEPADQKEQVAAPTP</sequence>
<dbReference type="EMBL" id="JAEKNR010000217">
    <property type="protein sequence ID" value="MBJ7600697.1"/>
    <property type="molecule type" value="Genomic_DNA"/>
</dbReference>
<comment type="caution">
    <text evidence="5">The sequence shown here is derived from an EMBL/GenBank/DDBJ whole genome shotgun (WGS) entry which is preliminary data.</text>
</comment>
<dbReference type="PANTHER" id="PTHR42776:SF27">
    <property type="entry name" value="DIPEPTIDYL PEPTIDASE FAMILY MEMBER 6"/>
    <property type="match status" value="1"/>
</dbReference>
<dbReference type="GO" id="GO:0004252">
    <property type="term" value="F:serine-type endopeptidase activity"/>
    <property type="evidence" value="ECO:0007669"/>
    <property type="project" value="TreeGrafter"/>
</dbReference>
<evidence type="ECO:0000256" key="2">
    <source>
        <dbReference type="ARBA" id="ARBA00022825"/>
    </source>
</evidence>
<keyword evidence="6" id="KW-1185">Reference proteome</keyword>
<dbReference type="InterPro" id="IPR001375">
    <property type="entry name" value="Peptidase_S9_cat"/>
</dbReference>
<dbReference type="PANTHER" id="PTHR42776">
    <property type="entry name" value="SERINE PEPTIDASE S9 FAMILY MEMBER"/>
    <property type="match status" value="1"/>
</dbReference>
<dbReference type="Proteomes" id="UP000612893">
    <property type="component" value="Unassembled WGS sequence"/>
</dbReference>
<reference evidence="5" key="1">
    <citation type="submission" date="2020-10" db="EMBL/GenBank/DDBJ databases">
        <title>Ca. Dormibacterota MAGs.</title>
        <authorList>
            <person name="Montgomery K."/>
        </authorList>
    </citation>
    <scope>NUCLEOTIDE SEQUENCE [LARGE SCALE GENOMIC DNA]</scope>
    <source>
        <strain evidence="5">SC8812_S17_10</strain>
    </source>
</reference>
<evidence type="ECO:0000313" key="5">
    <source>
        <dbReference type="EMBL" id="MBJ7600697.1"/>
    </source>
</evidence>
<evidence type="ECO:0000256" key="1">
    <source>
        <dbReference type="ARBA" id="ARBA00022801"/>
    </source>
</evidence>
<keyword evidence="2" id="KW-0645">Protease</keyword>
<dbReference type="InterPro" id="IPR011042">
    <property type="entry name" value="6-blade_b-propeller_TolB-like"/>
</dbReference>
<proteinExistence type="predicted"/>
<dbReference type="SUPFAM" id="SSF82171">
    <property type="entry name" value="DPP6 N-terminal domain-like"/>
    <property type="match status" value="1"/>
</dbReference>
<protein>
    <submittedName>
        <fullName evidence="5">S9 family peptidase</fullName>
    </submittedName>
</protein>
<accession>A0A934NFF4</accession>
<evidence type="ECO:0000256" key="3">
    <source>
        <dbReference type="SAM" id="MobiDB-lite"/>
    </source>
</evidence>
<dbReference type="Pfam" id="PF07676">
    <property type="entry name" value="PD40"/>
    <property type="match status" value="2"/>
</dbReference>
<gene>
    <name evidence="5" type="ORF">JF922_21840</name>
</gene>
<dbReference type="Gene3D" id="3.40.50.1820">
    <property type="entry name" value="alpha/beta hydrolase"/>
    <property type="match status" value="1"/>
</dbReference>
<dbReference type="SUPFAM" id="SSF53474">
    <property type="entry name" value="alpha/beta-Hydrolases"/>
    <property type="match status" value="1"/>
</dbReference>
<evidence type="ECO:0000313" key="6">
    <source>
        <dbReference type="Proteomes" id="UP000612893"/>
    </source>
</evidence>
<dbReference type="RefSeq" id="WP_338204639.1">
    <property type="nucleotide sequence ID" value="NZ_JAEKNR010000217.1"/>
</dbReference>
<dbReference type="GO" id="GO:0006508">
    <property type="term" value="P:proteolysis"/>
    <property type="evidence" value="ECO:0007669"/>
    <property type="project" value="InterPro"/>
</dbReference>
<feature type="region of interest" description="Disordered" evidence="3">
    <location>
        <begin position="50"/>
        <end position="74"/>
    </location>
</feature>
<keyword evidence="2" id="KW-0720">Serine protease</keyword>
<keyword evidence="1" id="KW-0378">Hydrolase</keyword>
<evidence type="ECO:0000259" key="4">
    <source>
        <dbReference type="Pfam" id="PF00326"/>
    </source>
</evidence>